<dbReference type="KEGG" id="agi:FSB73_06050"/>
<dbReference type="OrthoDB" id="952702at2"/>
<evidence type="ECO:0000256" key="2">
    <source>
        <dbReference type="ARBA" id="ARBA00005811"/>
    </source>
</evidence>
<comment type="similarity">
    <text evidence="2 7">Belongs to the ExbD/TolR family.</text>
</comment>
<evidence type="ECO:0000256" key="8">
    <source>
        <dbReference type="SAM" id="MobiDB-lite"/>
    </source>
</evidence>
<evidence type="ECO:0000256" key="4">
    <source>
        <dbReference type="ARBA" id="ARBA00022692"/>
    </source>
</evidence>
<dbReference type="GO" id="GO:0015031">
    <property type="term" value="P:protein transport"/>
    <property type="evidence" value="ECO:0007669"/>
    <property type="project" value="UniProtKB-KW"/>
</dbReference>
<sequence>MAELNTATSSGAGKMDIKGKKGAGVKKGKKMSTRVDLTPMVDLGFLLITFFMFTTTMTRLTSMNLKMPDDNRTTEQDIKKSGALTIWLGDKDRLYFYEGTLLPDLSNVRLSDYRQIRQNILAKKAALPDKDDLFVIIMPGNNSTYKNIIDMLDELSIDRVARYALVNKVDPAYSDYITKMDLVASSSTVTPSSATGKKGAF</sequence>
<dbReference type="Pfam" id="PF02472">
    <property type="entry name" value="ExbD"/>
    <property type="match status" value="1"/>
</dbReference>
<dbReference type="PANTHER" id="PTHR30558:SF3">
    <property type="entry name" value="BIOPOLYMER TRANSPORT PROTEIN EXBD-RELATED"/>
    <property type="match status" value="1"/>
</dbReference>
<dbReference type="EMBL" id="CP042434">
    <property type="protein sequence ID" value="QEC71306.1"/>
    <property type="molecule type" value="Genomic_DNA"/>
</dbReference>
<evidence type="ECO:0000256" key="1">
    <source>
        <dbReference type="ARBA" id="ARBA00004162"/>
    </source>
</evidence>
<keyword evidence="4 7" id="KW-0812">Transmembrane</keyword>
<dbReference type="RefSeq" id="WP_146780580.1">
    <property type="nucleotide sequence ID" value="NZ_CP042434.1"/>
</dbReference>
<dbReference type="AlphaFoldDB" id="A0A5B8VL22"/>
<evidence type="ECO:0000256" key="5">
    <source>
        <dbReference type="ARBA" id="ARBA00022989"/>
    </source>
</evidence>
<dbReference type="PANTHER" id="PTHR30558">
    <property type="entry name" value="EXBD MEMBRANE COMPONENT OF PMF-DRIVEN MACROMOLECULE IMPORT SYSTEM"/>
    <property type="match status" value="1"/>
</dbReference>
<keyword evidence="7" id="KW-0653">Protein transport</keyword>
<name>A0A5B8VL22_9BACT</name>
<evidence type="ECO:0000256" key="3">
    <source>
        <dbReference type="ARBA" id="ARBA00022475"/>
    </source>
</evidence>
<evidence type="ECO:0000256" key="9">
    <source>
        <dbReference type="SAM" id="Phobius"/>
    </source>
</evidence>
<protein>
    <submittedName>
        <fullName evidence="10">Biopolymer transporter ExbD</fullName>
    </submittedName>
</protein>
<keyword evidence="6 9" id="KW-0472">Membrane</keyword>
<evidence type="ECO:0000256" key="7">
    <source>
        <dbReference type="RuleBase" id="RU003879"/>
    </source>
</evidence>
<dbReference type="Proteomes" id="UP000321291">
    <property type="component" value="Chromosome"/>
</dbReference>
<organism evidence="10 11">
    <name type="scientific">Arachidicoccus ginsenosidivorans</name>
    <dbReference type="NCBI Taxonomy" id="496057"/>
    <lineage>
        <taxon>Bacteria</taxon>
        <taxon>Pseudomonadati</taxon>
        <taxon>Bacteroidota</taxon>
        <taxon>Chitinophagia</taxon>
        <taxon>Chitinophagales</taxon>
        <taxon>Chitinophagaceae</taxon>
        <taxon>Arachidicoccus</taxon>
    </lineage>
</organism>
<proteinExistence type="inferred from homology"/>
<reference evidence="10 11" key="1">
    <citation type="journal article" date="2017" name="Int. J. Syst. Evol. Microbiol.">
        <title>Arachidicoccus ginsenosidivorans sp. nov., with ginsenoside-converting activity isolated from ginseng cultivating soil.</title>
        <authorList>
            <person name="Siddiqi M.Z."/>
            <person name="Aslam Z."/>
            <person name="Im W.T."/>
        </authorList>
    </citation>
    <scope>NUCLEOTIDE SEQUENCE [LARGE SCALE GENOMIC DNA]</scope>
    <source>
        <strain evidence="10 11">Gsoil 809</strain>
    </source>
</reference>
<evidence type="ECO:0000256" key="6">
    <source>
        <dbReference type="ARBA" id="ARBA00023136"/>
    </source>
</evidence>
<keyword evidence="7" id="KW-0813">Transport</keyword>
<feature type="transmembrane region" description="Helical" evidence="9">
    <location>
        <begin position="37"/>
        <end position="57"/>
    </location>
</feature>
<dbReference type="InterPro" id="IPR003400">
    <property type="entry name" value="ExbD"/>
</dbReference>
<feature type="compositionally biased region" description="Polar residues" evidence="8">
    <location>
        <begin position="1"/>
        <end position="11"/>
    </location>
</feature>
<dbReference type="GO" id="GO:0005886">
    <property type="term" value="C:plasma membrane"/>
    <property type="evidence" value="ECO:0007669"/>
    <property type="project" value="UniProtKB-SubCell"/>
</dbReference>
<accession>A0A5B8VL22</accession>
<feature type="region of interest" description="Disordered" evidence="8">
    <location>
        <begin position="1"/>
        <end position="24"/>
    </location>
</feature>
<keyword evidence="11" id="KW-1185">Reference proteome</keyword>
<comment type="subcellular location">
    <subcellularLocation>
        <location evidence="1">Cell membrane</location>
        <topology evidence="1">Single-pass membrane protein</topology>
    </subcellularLocation>
    <subcellularLocation>
        <location evidence="7">Cell membrane</location>
        <topology evidence="7">Single-pass type II membrane protein</topology>
    </subcellularLocation>
</comment>
<keyword evidence="3" id="KW-1003">Cell membrane</keyword>
<evidence type="ECO:0000313" key="10">
    <source>
        <dbReference type="EMBL" id="QEC71306.1"/>
    </source>
</evidence>
<keyword evidence="5 9" id="KW-1133">Transmembrane helix</keyword>
<evidence type="ECO:0000313" key="11">
    <source>
        <dbReference type="Proteomes" id="UP000321291"/>
    </source>
</evidence>
<gene>
    <name evidence="10" type="ORF">FSB73_06050</name>
</gene>
<dbReference type="GO" id="GO:0022857">
    <property type="term" value="F:transmembrane transporter activity"/>
    <property type="evidence" value="ECO:0007669"/>
    <property type="project" value="InterPro"/>
</dbReference>